<dbReference type="STRING" id="690879.TSACC_3624"/>
<dbReference type="InterPro" id="IPR011054">
    <property type="entry name" value="Rudment_hybrid_motif"/>
</dbReference>
<dbReference type="NCBIfam" id="TIGR00877">
    <property type="entry name" value="purD"/>
    <property type="match status" value="1"/>
</dbReference>
<organism evidence="17 18">
    <name type="scientific">Terrimicrobium sacchariphilum</name>
    <dbReference type="NCBI Taxonomy" id="690879"/>
    <lineage>
        <taxon>Bacteria</taxon>
        <taxon>Pseudomonadati</taxon>
        <taxon>Verrucomicrobiota</taxon>
        <taxon>Terrimicrobiia</taxon>
        <taxon>Terrimicrobiales</taxon>
        <taxon>Terrimicrobiaceae</taxon>
        <taxon>Terrimicrobium</taxon>
    </lineage>
</organism>
<dbReference type="RefSeq" id="WP_075081351.1">
    <property type="nucleotide sequence ID" value="NZ_BDCO01000003.1"/>
</dbReference>
<dbReference type="HAMAP" id="MF_00138">
    <property type="entry name" value="GARS"/>
    <property type="match status" value="1"/>
</dbReference>
<keyword evidence="8 14" id="KW-0658">Purine biosynthesis</keyword>
<evidence type="ECO:0000313" key="18">
    <source>
        <dbReference type="Proteomes" id="UP000076023"/>
    </source>
</evidence>
<dbReference type="PROSITE" id="PS50975">
    <property type="entry name" value="ATP_GRASP"/>
    <property type="match status" value="1"/>
</dbReference>
<keyword evidence="10" id="KW-0464">Manganese</keyword>
<evidence type="ECO:0000256" key="12">
    <source>
        <dbReference type="ARBA" id="ARBA00042242"/>
    </source>
</evidence>
<dbReference type="Pfam" id="PF02843">
    <property type="entry name" value="GARS_C"/>
    <property type="match status" value="1"/>
</dbReference>
<keyword evidence="7 15" id="KW-0547">Nucleotide-binding</keyword>
<dbReference type="UniPathway" id="UPA00074">
    <property type="reaction ID" value="UER00125"/>
</dbReference>
<name>A0A146GEL8_TERSA</name>
<dbReference type="InParanoid" id="A0A146GEL8"/>
<evidence type="ECO:0000256" key="10">
    <source>
        <dbReference type="ARBA" id="ARBA00023211"/>
    </source>
</evidence>
<dbReference type="GO" id="GO:0005524">
    <property type="term" value="F:ATP binding"/>
    <property type="evidence" value="ECO:0007669"/>
    <property type="project" value="UniProtKB-UniRule"/>
</dbReference>
<dbReference type="Proteomes" id="UP000076023">
    <property type="component" value="Unassembled WGS sequence"/>
</dbReference>
<comment type="cofactor">
    <cofactor evidence="1">
        <name>Mn(2+)</name>
        <dbReference type="ChEBI" id="CHEBI:29035"/>
    </cofactor>
</comment>
<comment type="similarity">
    <text evidence="11 14">Belongs to the GARS family.</text>
</comment>
<dbReference type="GO" id="GO:0046872">
    <property type="term" value="F:metal ion binding"/>
    <property type="evidence" value="ECO:0007669"/>
    <property type="project" value="UniProtKB-KW"/>
</dbReference>
<dbReference type="Gene3D" id="3.30.470.20">
    <property type="entry name" value="ATP-grasp fold, B domain"/>
    <property type="match status" value="1"/>
</dbReference>
<evidence type="ECO:0000256" key="7">
    <source>
        <dbReference type="ARBA" id="ARBA00022741"/>
    </source>
</evidence>
<evidence type="ECO:0000259" key="16">
    <source>
        <dbReference type="PROSITE" id="PS50975"/>
    </source>
</evidence>
<keyword evidence="18" id="KW-1185">Reference proteome</keyword>
<evidence type="ECO:0000256" key="9">
    <source>
        <dbReference type="ARBA" id="ARBA00022840"/>
    </source>
</evidence>
<dbReference type="InterPro" id="IPR020559">
    <property type="entry name" value="PRibGlycinamide_synth_CS"/>
</dbReference>
<gene>
    <name evidence="14" type="primary">purD</name>
    <name evidence="17" type="ORF">TSACC_3624</name>
</gene>
<keyword evidence="5 14" id="KW-0436">Ligase</keyword>
<accession>A0A146GEL8</accession>
<comment type="catalytic activity">
    <reaction evidence="14">
        <text>5-phospho-beta-D-ribosylamine + glycine + ATP = N(1)-(5-phospho-beta-D-ribosyl)glycinamide + ADP + phosphate + H(+)</text>
        <dbReference type="Rhea" id="RHEA:17453"/>
        <dbReference type="ChEBI" id="CHEBI:15378"/>
        <dbReference type="ChEBI" id="CHEBI:30616"/>
        <dbReference type="ChEBI" id="CHEBI:43474"/>
        <dbReference type="ChEBI" id="CHEBI:57305"/>
        <dbReference type="ChEBI" id="CHEBI:58681"/>
        <dbReference type="ChEBI" id="CHEBI:143788"/>
        <dbReference type="ChEBI" id="CHEBI:456216"/>
        <dbReference type="EC" id="6.3.4.13"/>
    </reaction>
</comment>
<dbReference type="SUPFAM" id="SSF56059">
    <property type="entry name" value="Glutathione synthetase ATP-binding domain-like"/>
    <property type="match status" value="1"/>
</dbReference>
<evidence type="ECO:0000256" key="8">
    <source>
        <dbReference type="ARBA" id="ARBA00022755"/>
    </source>
</evidence>
<comment type="caution">
    <text evidence="17">The sequence shown here is derived from an EMBL/GenBank/DDBJ whole genome shotgun (WGS) entry which is preliminary data.</text>
</comment>
<evidence type="ECO:0000256" key="3">
    <source>
        <dbReference type="ARBA" id="ARBA00005174"/>
    </source>
</evidence>
<dbReference type="InterPro" id="IPR011761">
    <property type="entry name" value="ATP-grasp"/>
</dbReference>
<dbReference type="Pfam" id="PF02844">
    <property type="entry name" value="GARS_N"/>
    <property type="match status" value="1"/>
</dbReference>
<dbReference type="InterPro" id="IPR037123">
    <property type="entry name" value="PRibGlycinamide_synth_C_sf"/>
</dbReference>
<evidence type="ECO:0000256" key="6">
    <source>
        <dbReference type="ARBA" id="ARBA00022723"/>
    </source>
</evidence>
<evidence type="ECO:0000256" key="15">
    <source>
        <dbReference type="PROSITE-ProRule" id="PRU00409"/>
    </source>
</evidence>
<keyword evidence="9 15" id="KW-0067">ATP-binding</keyword>
<feature type="domain" description="ATP-grasp" evidence="16">
    <location>
        <begin position="107"/>
        <end position="313"/>
    </location>
</feature>
<dbReference type="AlphaFoldDB" id="A0A146GEL8"/>
<dbReference type="Gene3D" id="3.30.1490.20">
    <property type="entry name" value="ATP-grasp fold, A domain"/>
    <property type="match status" value="1"/>
</dbReference>
<evidence type="ECO:0000256" key="5">
    <source>
        <dbReference type="ARBA" id="ARBA00022598"/>
    </source>
</evidence>
<dbReference type="GO" id="GO:0006189">
    <property type="term" value="P:'de novo' IMP biosynthetic process"/>
    <property type="evidence" value="ECO:0007669"/>
    <property type="project" value="UniProtKB-UniRule"/>
</dbReference>
<dbReference type="OrthoDB" id="9807240at2"/>
<dbReference type="PANTHER" id="PTHR43472:SF1">
    <property type="entry name" value="PHOSPHORIBOSYLAMINE--GLYCINE LIGASE, CHLOROPLASTIC"/>
    <property type="match status" value="1"/>
</dbReference>
<dbReference type="InterPro" id="IPR020562">
    <property type="entry name" value="PRibGlycinamide_synth_N"/>
</dbReference>
<dbReference type="FunFam" id="3.90.600.10:FF:000001">
    <property type="entry name" value="Trifunctional purine biosynthetic protein adenosine-3"/>
    <property type="match status" value="1"/>
</dbReference>
<reference evidence="18" key="1">
    <citation type="journal article" date="2017" name="Genome Announc.">
        <title>Draft Genome Sequence of Terrimicrobium sacchariphilum NM-5T, a Facultative Anaerobic Soil Bacterium of the Class Spartobacteria.</title>
        <authorList>
            <person name="Qiu Y.L."/>
            <person name="Tourlousse D.M."/>
            <person name="Matsuura N."/>
            <person name="Ohashi A."/>
            <person name="Sekiguchi Y."/>
        </authorList>
    </citation>
    <scope>NUCLEOTIDE SEQUENCE [LARGE SCALE GENOMIC DNA]</scope>
    <source>
        <strain evidence="18">NM-5</strain>
    </source>
</reference>
<dbReference type="SUPFAM" id="SSF51246">
    <property type="entry name" value="Rudiment single hybrid motif"/>
    <property type="match status" value="1"/>
</dbReference>
<dbReference type="Gene3D" id="3.90.600.10">
    <property type="entry name" value="Phosphoribosylglycinamide synthetase, C-terminal domain"/>
    <property type="match status" value="1"/>
</dbReference>
<evidence type="ECO:0000313" key="17">
    <source>
        <dbReference type="EMBL" id="GAT35553.1"/>
    </source>
</evidence>
<dbReference type="FunFam" id="3.40.50.20:FF:000006">
    <property type="entry name" value="Phosphoribosylamine--glycine ligase, chloroplastic"/>
    <property type="match status" value="1"/>
</dbReference>
<evidence type="ECO:0000256" key="11">
    <source>
        <dbReference type="ARBA" id="ARBA00038345"/>
    </source>
</evidence>
<protein>
    <recommendedName>
        <fullName evidence="4 14">Phosphoribosylamine--glycine ligase</fullName>
        <ecNumber evidence="4 14">6.3.4.13</ecNumber>
    </recommendedName>
    <alternativeName>
        <fullName evidence="14">GARS</fullName>
    </alternativeName>
    <alternativeName>
        <fullName evidence="12 14">Glycinamide ribonucleotide synthetase</fullName>
    </alternativeName>
    <alternativeName>
        <fullName evidence="13 14">Phosphoribosylglycinamide synthetase</fullName>
    </alternativeName>
</protein>
<dbReference type="InterPro" id="IPR013815">
    <property type="entry name" value="ATP_grasp_subdomain_1"/>
</dbReference>
<dbReference type="FunCoup" id="A0A146GEL8">
    <property type="interactions" value="379"/>
</dbReference>
<dbReference type="SMART" id="SM01210">
    <property type="entry name" value="GARS_C"/>
    <property type="match status" value="1"/>
</dbReference>
<dbReference type="EC" id="6.3.4.13" evidence="4 14"/>
<dbReference type="InterPro" id="IPR000115">
    <property type="entry name" value="PRibGlycinamide_synth"/>
</dbReference>
<dbReference type="GO" id="GO:0009113">
    <property type="term" value="P:purine nucleobase biosynthetic process"/>
    <property type="evidence" value="ECO:0007669"/>
    <property type="project" value="InterPro"/>
</dbReference>
<comment type="cofactor">
    <cofactor evidence="2">
        <name>Mg(2+)</name>
        <dbReference type="ChEBI" id="CHEBI:18420"/>
    </cofactor>
</comment>
<dbReference type="PANTHER" id="PTHR43472">
    <property type="entry name" value="PHOSPHORIBOSYLAMINE--GLYCINE LIGASE"/>
    <property type="match status" value="1"/>
</dbReference>
<proteinExistence type="inferred from homology"/>
<comment type="pathway">
    <text evidence="3 14">Purine metabolism; IMP biosynthesis via de novo pathway; N(1)-(5-phospho-D-ribosyl)glycinamide from 5-phospho-alpha-D-ribose 1-diphosphate: step 2/2.</text>
</comment>
<evidence type="ECO:0000256" key="13">
    <source>
        <dbReference type="ARBA" id="ARBA00042864"/>
    </source>
</evidence>
<evidence type="ECO:0000256" key="1">
    <source>
        <dbReference type="ARBA" id="ARBA00001936"/>
    </source>
</evidence>
<sequence>MKILIIGSGGREHALAWKLKQSPRVTNIYVAPGNAGTAEIGENVAIGAEDIPRLVEFAEREGIGFTVVGPDDSLAAGIVDAFQARGLRVFGPPQAAAQLESSKTFAKEFMKRHGIPTAESREFTSSLEAQEWCKTAKYPLVVKADGLALGKGVVIAMTREEAEEAVYRSMDLLVFGEAGKKVVIEEFLTGVECSIHALIDGDSYVLFPDAKDHKRALDGDQGLNTGGMGTISPSRTLSPELRAKVKTEVLDRFVAGIKADGIPFKGMLFPGLMITADGLKVLEFNCRFGDPETQVLLRRLQTDLLDLLEATVDGTLKETSPAWDERAAVCVILASGGYPGAYAKGAEITGLEKAGEQSDVVVFHAGTKNNGSAIVTNGGRVLGVSALGGDLEDARRKAYAAGEIIAFDQKQFRSDIGAK</sequence>
<dbReference type="PROSITE" id="PS00184">
    <property type="entry name" value="GARS"/>
    <property type="match status" value="1"/>
</dbReference>
<evidence type="ECO:0000256" key="14">
    <source>
        <dbReference type="HAMAP-Rule" id="MF_00138"/>
    </source>
</evidence>
<dbReference type="Gene3D" id="3.40.50.20">
    <property type="match status" value="1"/>
</dbReference>
<dbReference type="SMART" id="SM01209">
    <property type="entry name" value="GARS_A"/>
    <property type="match status" value="1"/>
</dbReference>
<evidence type="ECO:0000256" key="4">
    <source>
        <dbReference type="ARBA" id="ARBA00013255"/>
    </source>
</evidence>
<dbReference type="InterPro" id="IPR020561">
    <property type="entry name" value="PRibGlycinamid_synth_ATP-grasp"/>
</dbReference>
<dbReference type="Pfam" id="PF01071">
    <property type="entry name" value="GARS_A"/>
    <property type="match status" value="1"/>
</dbReference>
<dbReference type="SUPFAM" id="SSF52440">
    <property type="entry name" value="PreATP-grasp domain"/>
    <property type="match status" value="1"/>
</dbReference>
<dbReference type="InterPro" id="IPR020560">
    <property type="entry name" value="PRibGlycinamide_synth_C-dom"/>
</dbReference>
<dbReference type="InterPro" id="IPR016185">
    <property type="entry name" value="PreATP-grasp_dom_sf"/>
</dbReference>
<dbReference type="GO" id="GO:0004637">
    <property type="term" value="F:phosphoribosylamine-glycine ligase activity"/>
    <property type="evidence" value="ECO:0007669"/>
    <property type="project" value="UniProtKB-UniRule"/>
</dbReference>
<evidence type="ECO:0000256" key="2">
    <source>
        <dbReference type="ARBA" id="ARBA00001946"/>
    </source>
</evidence>
<keyword evidence="6" id="KW-0479">Metal-binding</keyword>
<dbReference type="EMBL" id="BDCO01000003">
    <property type="protein sequence ID" value="GAT35553.1"/>
    <property type="molecule type" value="Genomic_DNA"/>
</dbReference>